<dbReference type="VEuPathDB" id="FungiDB:H257_11776"/>
<organism evidence="2">
    <name type="scientific">Aphanomyces astaci</name>
    <name type="common">Crayfish plague agent</name>
    <dbReference type="NCBI Taxonomy" id="112090"/>
    <lineage>
        <taxon>Eukaryota</taxon>
        <taxon>Sar</taxon>
        <taxon>Stramenopiles</taxon>
        <taxon>Oomycota</taxon>
        <taxon>Saprolegniomycetes</taxon>
        <taxon>Saprolegniales</taxon>
        <taxon>Verrucalvaceae</taxon>
        <taxon>Aphanomyces</taxon>
    </lineage>
</organism>
<dbReference type="EMBL" id="VJMI01010856">
    <property type="protein sequence ID" value="KAF0754477.1"/>
    <property type="molecule type" value="Genomic_DNA"/>
</dbReference>
<name>W4G324_APHAT</name>
<dbReference type="PANTHER" id="PTHR41749">
    <property type="entry name" value="UBIQUITIN-LIKE DOMAIN-CONTAINING PROTEIN"/>
    <property type="match status" value="1"/>
</dbReference>
<dbReference type="AlphaFoldDB" id="W4G324"/>
<dbReference type="PANTHER" id="PTHR41749:SF1">
    <property type="entry name" value="UBIQUITIN-LIKE DOMAIN-CONTAINING PROTEIN"/>
    <property type="match status" value="1"/>
</dbReference>
<evidence type="ECO:0000313" key="4">
    <source>
        <dbReference type="Proteomes" id="UP000469452"/>
    </source>
</evidence>
<dbReference type="PROSITE" id="PS50053">
    <property type="entry name" value="UBIQUITIN_2"/>
    <property type="match status" value="1"/>
</dbReference>
<dbReference type="RefSeq" id="XP_009837102.1">
    <property type="nucleotide sequence ID" value="XM_009838800.1"/>
</dbReference>
<dbReference type="OrthoDB" id="409180at2759"/>
<accession>W4G324</accession>
<dbReference type="Proteomes" id="UP000469452">
    <property type="component" value="Unassembled WGS sequence"/>
</dbReference>
<dbReference type="InterPro" id="IPR000626">
    <property type="entry name" value="Ubiquitin-like_dom"/>
</dbReference>
<evidence type="ECO:0000259" key="1">
    <source>
        <dbReference type="PROSITE" id="PS50053"/>
    </source>
</evidence>
<feature type="domain" description="Ubiquitin-like" evidence="1">
    <location>
        <begin position="30"/>
        <end position="88"/>
    </location>
</feature>
<sequence length="106" mass="12604">MQRLNLQQPQDDIEHESKVDEARRLQEEEIEITFELPDQSEARQKFKKGLTVVVLKSYLEAEFDLHMPSIKLVYNDTVLLDPYSLTDYPDFEHKDYARIVVQHARK</sequence>
<protein>
    <recommendedName>
        <fullName evidence="1">Ubiquitin-like domain-containing protein</fullName>
    </recommendedName>
</protein>
<reference evidence="3 4" key="2">
    <citation type="submission" date="2019-06" db="EMBL/GenBank/DDBJ databases">
        <title>Genomics analysis of Aphanomyces spp. identifies a new class of oomycete effector associated with host adaptation.</title>
        <authorList>
            <person name="Gaulin E."/>
        </authorList>
    </citation>
    <scope>NUCLEOTIDE SEQUENCE [LARGE SCALE GENOMIC DNA]</scope>
    <source>
        <strain evidence="3 4">E</strain>
    </source>
</reference>
<evidence type="ECO:0000313" key="3">
    <source>
        <dbReference type="EMBL" id="KAF0754477.1"/>
    </source>
</evidence>
<dbReference type="SUPFAM" id="SSF54236">
    <property type="entry name" value="Ubiquitin-like"/>
    <property type="match status" value="1"/>
</dbReference>
<dbReference type="InterPro" id="IPR029071">
    <property type="entry name" value="Ubiquitin-like_domsf"/>
</dbReference>
<proteinExistence type="predicted"/>
<gene>
    <name evidence="3" type="ORF">AaE_005310</name>
    <name evidence="2" type="ORF">H257_11776</name>
</gene>
<reference evidence="2" key="1">
    <citation type="submission" date="2013-12" db="EMBL/GenBank/DDBJ databases">
        <title>The Genome Sequence of Aphanomyces astaci APO3.</title>
        <authorList>
            <consortium name="The Broad Institute Genomics Platform"/>
            <person name="Russ C."/>
            <person name="Tyler B."/>
            <person name="van West P."/>
            <person name="Dieguez-Uribeondo J."/>
            <person name="Young S.K."/>
            <person name="Zeng Q."/>
            <person name="Gargeya S."/>
            <person name="Fitzgerald M."/>
            <person name="Abouelleil A."/>
            <person name="Alvarado L."/>
            <person name="Chapman S.B."/>
            <person name="Gainer-Dewar J."/>
            <person name="Goldberg J."/>
            <person name="Griggs A."/>
            <person name="Gujja S."/>
            <person name="Hansen M."/>
            <person name="Howarth C."/>
            <person name="Imamovic A."/>
            <person name="Ireland A."/>
            <person name="Larimer J."/>
            <person name="McCowan C."/>
            <person name="Murphy C."/>
            <person name="Pearson M."/>
            <person name="Poon T.W."/>
            <person name="Priest M."/>
            <person name="Roberts A."/>
            <person name="Saif S."/>
            <person name="Shea T."/>
            <person name="Sykes S."/>
            <person name="Wortman J."/>
            <person name="Nusbaum C."/>
            <person name="Birren B."/>
        </authorList>
    </citation>
    <scope>NUCLEOTIDE SEQUENCE [LARGE SCALE GENOMIC DNA]</scope>
    <source>
        <strain evidence="2">APO3</strain>
    </source>
</reference>
<dbReference type="EMBL" id="KI913148">
    <property type="protein sequence ID" value="ETV73676.1"/>
    <property type="molecule type" value="Genomic_DNA"/>
</dbReference>
<evidence type="ECO:0000313" key="2">
    <source>
        <dbReference type="EMBL" id="ETV73676.1"/>
    </source>
</evidence>
<dbReference type="GeneID" id="20813772"/>